<organism evidence="1 2">
    <name type="scientific">Oryza rufipogon</name>
    <name type="common">Brownbeard rice</name>
    <name type="synonym">Asian wild rice</name>
    <dbReference type="NCBI Taxonomy" id="4529"/>
    <lineage>
        <taxon>Eukaryota</taxon>
        <taxon>Viridiplantae</taxon>
        <taxon>Streptophyta</taxon>
        <taxon>Embryophyta</taxon>
        <taxon>Tracheophyta</taxon>
        <taxon>Spermatophyta</taxon>
        <taxon>Magnoliopsida</taxon>
        <taxon>Liliopsida</taxon>
        <taxon>Poales</taxon>
        <taxon>Poaceae</taxon>
        <taxon>BOP clade</taxon>
        <taxon>Oryzoideae</taxon>
        <taxon>Oryzeae</taxon>
        <taxon>Oryzinae</taxon>
        <taxon>Oryza</taxon>
    </lineage>
</organism>
<accession>A0A0E0QC16</accession>
<evidence type="ECO:0000313" key="1">
    <source>
        <dbReference type="EnsemblPlants" id="ORUFI07G25570.1"/>
    </source>
</evidence>
<evidence type="ECO:0000313" key="2">
    <source>
        <dbReference type="Proteomes" id="UP000008022"/>
    </source>
</evidence>
<sequence length="34" mass="4088">MISSLRGTKCTLPFLKLRVRFLLKEYTEFCMYKA</sequence>
<reference evidence="1" key="2">
    <citation type="submission" date="2015-06" db="UniProtKB">
        <authorList>
            <consortium name="EnsemblPlants"/>
        </authorList>
    </citation>
    <scope>IDENTIFICATION</scope>
</reference>
<dbReference type="Proteomes" id="UP000008022">
    <property type="component" value="Unassembled WGS sequence"/>
</dbReference>
<proteinExistence type="predicted"/>
<name>A0A0E0QC16_ORYRU</name>
<reference evidence="2" key="1">
    <citation type="submission" date="2013-06" db="EMBL/GenBank/DDBJ databases">
        <authorList>
            <person name="Zhao Q."/>
        </authorList>
    </citation>
    <scope>NUCLEOTIDE SEQUENCE</scope>
    <source>
        <strain evidence="2">cv. W1943</strain>
    </source>
</reference>
<dbReference type="HOGENOM" id="CLU_3377870_0_0_1"/>
<protein>
    <submittedName>
        <fullName evidence="1">Uncharacterized protein</fullName>
    </submittedName>
</protein>
<dbReference type="Gramene" id="ORUFI07G25570.1">
    <property type="protein sequence ID" value="ORUFI07G25570.1"/>
    <property type="gene ID" value="ORUFI07G25570"/>
</dbReference>
<dbReference type="AlphaFoldDB" id="A0A0E0QC16"/>
<keyword evidence="2" id="KW-1185">Reference proteome</keyword>
<dbReference type="EnsemblPlants" id="ORUFI07G25570.1">
    <property type="protein sequence ID" value="ORUFI07G25570.1"/>
    <property type="gene ID" value="ORUFI07G25570"/>
</dbReference>